<gene>
    <name evidence="3" type="ORF">HWQ56_19995</name>
</gene>
<dbReference type="KEGG" id="pez:HWQ56_19995"/>
<dbReference type="AlphaFoldDB" id="A0A7D5H8V1"/>
<feature type="compositionally biased region" description="Low complexity" evidence="1">
    <location>
        <begin position="89"/>
        <end position="104"/>
    </location>
</feature>
<protein>
    <submittedName>
        <fullName evidence="3">Uncharacterized protein</fullName>
    </submittedName>
</protein>
<dbReference type="EMBL" id="CP056030">
    <property type="protein sequence ID" value="QKZ05944.1"/>
    <property type="molecule type" value="Genomic_DNA"/>
</dbReference>
<organism evidence="3 4">
    <name type="scientific">Pseudomonas eucalypticola</name>
    <dbReference type="NCBI Taxonomy" id="2599595"/>
    <lineage>
        <taxon>Bacteria</taxon>
        <taxon>Pseudomonadati</taxon>
        <taxon>Pseudomonadota</taxon>
        <taxon>Gammaproteobacteria</taxon>
        <taxon>Pseudomonadales</taxon>
        <taxon>Pseudomonadaceae</taxon>
        <taxon>Pseudomonas</taxon>
    </lineage>
</organism>
<sequence>MNTSRWAALALTTLLSAGAFADDSTGPTNPANPNGAIGTTPAEIGVPSGTGTRMQNGNTDGSAGPDMPSGSQPIKPAQSGNPEGSSMGNSNTKPDSPSSTTSKP</sequence>
<keyword evidence="2" id="KW-0732">Signal</keyword>
<dbReference type="Proteomes" id="UP000509568">
    <property type="component" value="Chromosome"/>
</dbReference>
<accession>A0A7D5H8V1</accession>
<evidence type="ECO:0000256" key="2">
    <source>
        <dbReference type="SAM" id="SignalP"/>
    </source>
</evidence>
<feature type="compositionally biased region" description="Polar residues" evidence="1">
    <location>
        <begin position="49"/>
        <end position="61"/>
    </location>
</feature>
<proteinExistence type="predicted"/>
<feature type="compositionally biased region" description="Polar residues" evidence="1">
    <location>
        <begin position="78"/>
        <end position="88"/>
    </location>
</feature>
<dbReference type="RefSeq" id="WP_158154002.1">
    <property type="nucleotide sequence ID" value="NZ_CP056030.1"/>
</dbReference>
<evidence type="ECO:0000313" key="4">
    <source>
        <dbReference type="Proteomes" id="UP000509568"/>
    </source>
</evidence>
<keyword evidence="4" id="KW-1185">Reference proteome</keyword>
<feature type="chain" id="PRO_5028897274" evidence="2">
    <location>
        <begin position="22"/>
        <end position="104"/>
    </location>
</feature>
<feature type="signal peptide" evidence="2">
    <location>
        <begin position="1"/>
        <end position="21"/>
    </location>
</feature>
<feature type="region of interest" description="Disordered" evidence="1">
    <location>
        <begin position="19"/>
        <end position="104"/>
    </location>
</feature>
<reference evidence="3 4" key="1">
    <citation type="submission" date="2020-06" db="EMBL/GenBank/DDBJ databases">
        <title>Pseudomonas eucalypticola sp. nov., an endophyte of Eucalyptus dunnii leaves with biocontrol ability of eucalyptus leaf blight.</title>
        <authorList>
            <person name="Liu Y."/>
            <person name="Song Z."/>
            <person name="Zeng H."/>
            <person name="Lu M."/>
            <person name="Wang X."/>
            <person name="Lian X."/>
            <person name="Zhang Q."/>
        </authorList>
    </citation>
    <scope>NUCLEOTIDE SEQUENCE [LARGE SCALE GENOMIC DNA]</scope>
    <source>
        <strain evidence="3 4">NP-1</strain>
    </source>
</reference>
<evidence type="ECO:0000313" key="3">
    <source>
        <dbReference type="EMBL" id="QKZ05944.1"/>
    </source>
</evidence>
<name>A0A7D5H8V1_9PSED</name>
<evidence type="ECO:0000256" key="1">
    <source>
        <dbReference type="SAM" id="MobiDB-lite"/>
    </source>
</evidence>